<evidence type="ECO:0000259" key="2">
    <source>
        <dbReference type="Pfam" id="PF00934"/>
    </source>
</evidence>
<evidence type="ECO:0000313" key="3">
    <source>
        <dbReference type="EMBL" id="AQS22444.1"/>
    </source>
</evidence>
<accession>A0A1S6GKQ5</accession>
<feature type="signal peptide" evidence="1">
    <location>
        <begin position="1"/>
        <end position="23"/>
    </location>
</feature>
<protein>
    <submittedName>
        <fullName evidence="3">PE family protein</fullName>
    </submittedName>
</protein>
<sequence length="101" mass="9499">MTSPLMAAAPILAASSGFESAGAATMAGTMAGAAEPVTAIIPPGADDASIAAAAGTTARGVEMIAALTQLSTVRELFGATIGASGAAYTATDTIGAAILSV</sequence>
<gene>
    <name evidence="3" type="ORF">pCBMA213_2_00080</name>
</gene>
<feature type="chain" id="PRO_5013227070" evidence="1">
    <location>
        <begin position="24"/>
        <end position="101"/>
    </location>
</feature>
<dbReference type="RefSeq" id="WP_155909777.1">
    <property type="nucleotide sequence ID" value="NZ_KY349138.1"/>
</dbReference>
<dbReference type="Pfam" id="PF00934">
    <property type="entry name" value="PE"/>
    <property type="match status" value="1"/>
</dbReference>
<dbReference type="Gene3D" id="1.10.287.850">
    <property type="entry name" value="HP0062-like domain"/>
    <property type="match status" value="1"/>
</dbReference>
<dbReference type="AlphaFoldDB" id="A0A1S6GKQ5"/>
<dbReference type="InterPro" id="IPR038332">
    <property type="entry name" value="PPE_sf"/>
</dbReference>
<reference evidence="3" key="1">
    <citation type="submission" date="2016-12" db="EMBL/GenBank/DDBJ databases">
        <title>Complete plasmid sequence carrying type IV-like and type VII secretion systems from an atypical mycobacteria strain.</title>
        <authorList>
            <person name="Morgado S."/>
            <person name="Marin M."/>
            <person name="Fonseca E."/>
            <person name="Freitas F."/>
            <person name="Vicente A.C."/>
        </authorList>
    </citation>
    <scope>NUCLEOTIDE SEQUENCE</scope>
    <source>
        <strain evidence="3">CBMA 213</strain>
        <plasmid evidence="3">pCBMA213_2</plasmid>
    </source>
</reference>
<keyword evidence="3" id="KW-0614">Plasmid</keyword>
<geneLocation type="plasmid" evidence="3">
    <name>pCBMA213_2</name>
</geneLocation>
<proteinExistence type="predicted"/>
<organism evidence="3">
    <name type="scientific">Mycolicibacterium sp. CBMA 213</name>
    <dbReference type="NCBI Taxonomy" id="1968788"/>
    <lineage>
        <taxon>Bacteria</taxon>
        <taxon>Bacillati</taxon>
        <taxon>Actinomycetota</taxon>
        <taxon>Actinomycetes</taxon>
        <taxon>Mycobacteriales</taxon>
        <taxon>Mycobacteriaceae</taxon>
        <taxon>Mycolicibacterium</taxon>
    </lineage>
</organism>
<feature type="domain" description="PE" evidence="2">
    <location>
        <begin position="12"/>
        <end position="93"/>
    </location>
</feature>
<dbReference type="EMBL" id="KY349138">
    <property type="protein sequence ID" value="AQS22444.1"/>
    <property type="molecule type" value="Genomic_DNA"/>
</dbReference>
<keyword evidence="1" id="KW-0732">Signal</keyword>
<name>A0A1S6GKQ5_9MYCO</name>
<dbReference type="InterPro" id="IPR000084">
    <property type="entry name" value="PE-PGRS_N"/>
</dbReference>
<evidence type="ECO:0000256" key="1">
    <source>
        <dbReference type="SAM" id="SignalP"/>
    </source>
</evidence>
<dbReference type="SUPFAM" id="SSF140459">
    <property type="entry name" value="PE/PPE dimer-like"/>
    <property type="match status" value="1"/>
</dbReference>